<evidence type="ECO:0000256" key="5">
    <source>
        <dbReference type="ARBA" id="ARBA00022857"/>
    </source>
</evidence>
<keyword evidence="5 10" id="KW-0521">NADP</keyword>
<dbReference type="PANTHER" id="PTHR11011">
    <property type="entry name" value="MALE STERILITY PROTEIN 2-RELATED"/>
    <property type="match status" value="1"/>
</dbReference>
<evidence type="ECO:0000313" key="11">
    <source>
        <dbReference type="EMBL" id="OWR41841.1"/>
    </source>
</evidence>
<dbReference type="GO" id="GO:0005777">
    <property type="term" value="C:peroxisome"/>
    <property type="evidence" value="ECO:0007669"/>
    <property type="project" value="TreeGrafter"/>
</dbReference>
<dbReference type="FunFam" id="3.40.50.720:FF:000143">
    <property type="entry name" value="Fatty acyl-CoA reductase"/>
    <property type="match status" value="1"/>
</dbReference>
<dbReference type="CDD" id="cd05236">
    <property type="entry name" value="FAR-N_SDR_e"/>
    <property type="match status" value="1"/>
</dbReference>
<dbReference type="EMBL" id="AGBW02014338">
    <property type="protein sequence ID" value="OWR41841.1"/>
    <property type="molecule type" value="Genomic_DNA"/>
</dbReference>
<evidence type="ECO:0000256" key="10">
    <source>
        <dbReference type="RuleBase" id="RU363097"/>
    </source>
</evidence>
<keyword evidence="3 10" id="KW-0444">Lipid biosynthesis</keyword>
<keyword evidence="8 10" id="KW-0472">Membrane</keyword>
<comment type="caution">
    <text evidence="11">The sequence shown here is derived from an EMBL/GenBank/DDBJ whole genome shotgun (WGS) entry which is preliminary data.</text>
</comment>
<evidence type="ECO:0000256" key="1">
    <source>
        <dbReference type="ARBA" id="ARBA00004141"/>
    </source>
</evidence>
<evidence type="ECO:0000256" key="9">
    <source>
        <dbReference type="ARBA" id="ARBA00052530"/>
    </source>
</evidence>
<keyword evidence="6 10" id="KW-1133">Transmembrane helix</keyword>
<dbReference type="AlphaFoldDB" id="A0A212EK35"/>
<gene>
    <name evidence="11" type="ORF">KGM_202814</name>
</gene>
<dbReference type="EC" id="1.2.1.84" evidence="10"/>
<comment type="subcellular location">
    <subcellularLocation>
        <location evidence="1">Membrane</location>
        <topology evidence="1">Multi-pass membrane protein</topology>
    </subcellularLocation>
</comment>
<dbReference type="OrthoDB" id="429813at2759"/>
<feature type="transmembrane region" description="Helical" evidence="10">
    <location>
        <begin position="342"/>
        <end position="365"/>
    </location>
</feature>
<dbReference type="GO" id="GO:0080019">
    <property type="term" value="F:alcohol-forming very long-chain fatty acyl-CoA reductase activity"/>
    <property type="evidence" value="ECO:0007669"/>
    <property type="project" value="InterPro"/>
</dbReference>
<evidence type="ECO:0000313" key="12">
    <source>
        <dbReference type="Proteomes" id="UP000007151"/>
    </source>
</evidence>
<dbReference type="eggNOG" id="KOG1221">
    <property type="taxonomic scope" value="Eukaryota"/>
</dbReference>
<comment type="function">
    <text evidence="10">Catalyzes the reduction of fatty acyl-CoA to fatty alcohols.</text>
</comment>
<evidence type="ECO:0000256" key="8">
    <source>
        <dbReference type="ARBA" id="ARBA00023136"/>
    </source>
</evidence>
<dbReference type="GO" id="GO:0102965">
    <property type="term" value="F:alcohol-forming long-chain fatty acyl-CoA reductase activity"/>
    <property type="evidence" value="ECO:0007669"/>
    <property type="project" value="UniProtKB-EC"/>
</dbReference>
<keyword evidence="4 10" id="KW-0812">Transmembrane</keyword>
<evidence type="ECO:0000256" key="3">
    <source>
        <dbReference type="ARBA" id="ARBA00022516"/>
    </source>
</evidence>
<reference evidence="11 12" key="1">
    <citation type="journal article" date="2011" name="Cell">
        <title>The monarch butterfly genome yields insights into long-distance migration.</title>
        <authorList>
            <person name="Zhan S."/>
            <person name="Merlin C."/>
            <person name="Boore J.L."/>
            <person name="Reppert S.M."/>
        </authorList>
    </citation>
    <scope>NUCLEOTIDE SEQUENCE [LARGE SCALE GENOMIC DNA]</scope>
    <source>
        <strain evidence="11">F-2</strain>
    </source>
</reference>
<dbReference type="GO" id="GO:0016020">
    <property type="term" value="C:membrane"/>
    <property type="evidence" value="ECO:0007669"/>
    <property type="project" value="UniProtKB-SubCell"/>
</dbReference>
<dbReference type="Pfam" id="PF03015">
    <property type="entry name" value="Sterile"/>
    <property type="match status" value="1"/>
</dbReference>
<evidence type="ECO:0000256" key="6">
    <source>
        <dbReference type="ARBA" id="ARBA00022989"/>
    </source>
</evidence>
<keyword evidence="12" id="KW-1185">Reference proteome</keyword>
<dbReference type="Gene3D" id="3.40.50.720">
    <property type="entry name" value="NAD(P)-binding Rossmann-like Domain"/>
    <property type="match status" value="1"/>
</dbReference>
<organism evidence="11 12">
    <name type="scientific">Danaus plexippus plexippus</name>
    <dbReference type="NCBI Taxonomy" id="278856"/>
    <lineage>
        <taxon>Eukaryota</taxon>
        <taxon>Metazoa</taxon>
        <taxon>Ecdysozoa</taxon>
        <taxon>Arthropoda</taxon>
        <taxon>Hexapoda</taxon>
        <taxon>Insecta</taxon>
        <taxon>Pterygota</taxon>
        <taxon>Neoptera</taxon>
        <taxon>Endopterygota</taxon>
        <taxon>Lepidoptera</taxon>
        <taxon>Glossata</taxon>
        <taxon>Ditrysia</taxon>
        <taxon>Papilionoidea</taxon>
        <taxon>Nymphalidae</taxon>
        <taxon>Danainae</taxon>
        <taxon>Danaini</taxon>
        <taxon>Danaina</taxon>
        <taxon>Danaus</taxon>
        <taxon>Danaus</taxon>
    </lineage>
</organism>
<sequence length="443" mass="49598">MYPKIAESYDGQSVFMTGGTGFLGKVLLEKLLYSCPGINKVYLLVREKQNATVQQRIQKLIEEPLFARLREERPEALEKISPIAGDISEPKLAIKTEDEQLLAEEVSIVFHVAATIKFNEPLDVAMNVNVAGTGRVLNLAQKMKNIKAFVYVSTAYSNTDRKIVEEVIYPAPASLNEVKKLLEIGITEEQVKELIKGRPNTYTFTKALAENLVADNHGNIPAVIIRPSIVTSSKVEPVVGWIDNWFGASALLTTISKGLNRVILSDSENSLDLIPVDYVSNLTIVAAARCECSKNVTVYNCCTSGNNPIKMGHLAKLIIADSKEHKFNDVPMPTIHFTQYKWVLILVTLLFQTIPAYIADLFLLLTGKKTRYTKVQAKVLFIRDTLEFFTSNNWSIRAPQTIALANSLSSSDRILFPFNPTEIVWNEYIPTYCQGIRQYLCKK</sequence>
<dbReference type="InterPro" id="IPR036291">
    <property type="entry name" value="NAD(P)-bd_dom_sf"/>
</dbReference>
<dbReference type="InterPro" id="IPR026055">
    <property type="entry name" value="FAR"/>
</dbReference>
<dbReference type="Proteomes" id="UP000007151">
    <property type="component" value="Unassembled WGS sequence"/>
</dbReference>
<comment type="similarity">
    <text evidence="2 10">Belongs to the fatty acyl-CoA reductase family.</text>
</comment>
<comment type="catalytic activity">
    <reaction evidence="9 10">
        <text>a long-chain fatty acyl-CoA + 2 NADPH + 2 H(+) = a long-chain primary fatty alcohol + 2 NADP(+) + CoA</text>
        <dbReference type="Rhea" id="RHEA:52716"/>
        <dbReference type="ChEBI" id="CHEBI:15378"/>
        <dbReference type="ChEBI" id="CHEBI:57287"/>
        <dbReference type="ChEBI" id="CHEBI:57783"/>
        <dbReference type="ChEBI" id="CHEBI:58349"/>
        <dbReference type="ChEBI" id="CHEBI:77396"/>
        <dbReference type="ChEBI" id="CHEBI:83139"/>
        <dbReference type="EC" id="1.2.1.84"/>
    </reaction>
</comment>
<evidence type="ECO:0000256" key="7">
    <source>
        <dbReference type="ARBA" id="ARBA00023098"/>
    </source>
</evidence>
<dbReference type="GO" id="GO:0035336">
    <property type="term" value="P:long-chain fatty-acyl-CoA metabolic process"/>
    <property type="evidence" value="ECO:0007669"/>
    <property type="project" value="TreeGrafter"/>
</dbReference>
<dbReference type="InterPro" id="IPR013120">
    <property type="entry name" value="FAR_NAD-bd"/>
</dbReference>
<evidence type="ECO:0000256" key="2">
    <source>
        <dbReference type="ARBA" id="ARBA00005928"/>
    </source>
</evidence>
<proteinExistence type="inferred from homology"/>
<keyword evidence="7 10" id="KW-0443">Lipid metabolism</keyword>
<dbReference type="KEGG" id="dpl:KGM_202814"/>
<dbReference type="PANTHER" id="PTHR11011:SF116">
    <property type="entry name" value="FATTY ACYL-COA REDUCTASE CG5065-RELATED"/>
    <property type="match status" value="1"/>
</dbReference>
<dbReference type="SUPFAM" id="SSF51735">
    <property type="entry name" value="NAD(P)-binding Rossmann-fold domains"/>
    <property type="match status" value="1"/>
</dbReference>
<accession>A0A212EK35</accession>
<name>A0A212EK35_DANPL</name>
<dbReference type="Pfam" id="PF07993">
    <property type="entry name" value="NAD_binding_4"/>
    <property type="match status" value="1"/>
</dbReference>
<protein>
    <recommendedName>
        <fullName evidence="10">Fatty acyl-CoA reductase</fullName>
        <ecNumber evidence="10">1.2.1.84</ecNumber>
    </recommendedName>
</protein>
<dbReference type="InterPro" id="IPR033640">
    <property type="entry name" value="FAR_C"/>
</dbReference>
<evidence type="ECO:0000256" key="4">
    <source>
        <dbReference type="ARBA" id="ARBA00022692"/>
    </source>
</evidence>
<keyword evidence="10" id="KW-0560">Oxidoreductase</keyword>
<dbReference type="CDD" id="cd09071">
    <property type="entry name" value="FAR_C"/>
    <property type="match status" value="1"/>
</dbReference>